<dbReference type="AlphaFoldDB" id="A0A2K1FTX1"/>
<feature type="transmembrane region" description="Helical" evidence="8">
    <location>
        <begin position="311"/>
        <end position="335"/>
    </location>
</feature>
<dbReference type="Gene3D" id="3.40.50.720">
    <property type="entry name" value="NAD(P)-binding Rossmann-like Domain"/>
    <property type="match status" value="1"/>
</dbReference>
<dbReference type="GO" id="GO:0006813">
    <property type="term" value="P:potassium ion transport"/>
    <property type="evidence" value="ECO:0007669"/>
    <property type="project" value="InterPro"/>
</dbReference>
<feature type="transmembrane region" description="Helical" evidence="8">
    <location>
        <begin position="188"/>
        <end position="212"/>
    </location>
</feature>
<dbReference type="PANTHER" id="PTHR42751">
    <property type="entry name" value="SODIUM/HYDROGEN EXCHANGER FAMILY/TRKA DOMAIN PROTEIN"/>
    <property type="match status" value="1"/>
</dbReference>
<keyword evidence="10" id="KW-0614">Plasmid</keyword>
<feature type="domain" description="RCK N-terminal" evidence="9">
    <location>
        <begin position="429"/>
        <end position="546"/>
    </location>
</feature>
<comment type="similarity">
    <text evidence="2">Belongs to the monovalent cation:proton antiporter 2 (CPA2) transporter (TC 2.A.37) family.</text>
</comment>
<dbReference type="EMBL" id="POWG01000038">
    <property type="protein sequence ID" value="PNQ95987.1"/>
    <property type="molecule type" value="Genomic_DNA"/>
</dbReference>
<feature type="transmembrane region" description="Helical" evidence="8">
    <location>
        <begin position="88"/>
        <end position="110"/>
    </location>
</feature>
<feature type="region of interest" description="Disordered" evidence="7">
    <location>
        <begin position="588"/>
        <end position="611"/>
    </location>
</feature>
<dbReference type="GO" id="GO:0015297">
    <property type="term" value="F:antiporter activity"/>
    <property type="evidence" value="ECO:0007669"/>
    <property type="project" value="InterPro"/>
</dbReference>
<dbReference type="InterPro" id="IPR038770">
    <property type="entry name" value="Na+/solute_symporter_sf"/>
</dbReference>
<dbReference type="InterPro" id="IPR006153">
    <property type="entry name" value="Cation/H_exchanger_TM"/>
</dbReference>
<evidence type="ECO:0000313" key="11">
    <source>
        <dbReference type="Proteomes" id="UP000236268"/>
    </source>
</evidence>
<feature type="transmembrane region" description="Helical" evidence="8">
    <location>
        <begin position="57"/>
        <end position="76"/>
    </location>
</feature>
<evidence type="ECO:0000256" key="5">
    <source>
        <dbReference type="ARBA" id="ARBA00022989"/>
    </source>
</evidence>
<comment type="subcellular location">
    <subcellularLocation>
        <location evidence="1">Membrane</location>
        <topology evidence="1">Multi-pass membrane protein</topology>
    </subcellularLocation>
</comment>
<keyword evidence="6 8" id="KW-0472">Membrane</keyword>
<dbReference type="PANTHER" id="PTHR42751:SF1">
    <property type="entry name" value="CATION_PROTON ANTIPORTER YBAL-RELATED"/>
    <property type="match status" value="1"/>
</dbReference>
<evidence type="ECO:0000256" key="8">
    <source>
        <dbReference type="SAM" id="Phobius"/>
    </source>
</evidence>
<reference evidence="10 11" key="1">
    <citation type="submission" date="2018-01" db="EMBL/GenBank/DDBJ databases">
        <title>Whole genome sequence of Azospirillum brasilense REC3 isolated from strawberry roots.</title>
        <authorList>
            <person name="Fontana C.A."/>
            <person name="Salazar S.M."/>
            <person name="Bassi D."/>
            <person name="Puglisi E."/>
            <person name="Lovaisa N.C."/>
            <person name="Toffoli L.M."/>
            <person name="Pedraza R."/>
            <person name="Cocconcelli P.S."/>
        </authorList>
    </citation>
    <scope>NUCLEOTIDE SEQUENCE [LARGE SCALE GENOMIC DNA]</scope>
    <source>
        <strain evidence="10 11">REC3</strain>
        <plasmid evidence="10">p21unnamed</plasmid>
    </source>
</reference>
<evidence type="ECO:0000256" key="4">
    <source>
        <dbReference type="ARBA" id="ARBA00022692"/>
    </source>
</evidence>
<geneLocation type="plasmid" evidence="10">
    <name>p21unnamed</name>
</geneLocation>
<dbReference type="Pfam" id="PF02254">
    <property type="entry name" value="TrkA_N"/>
    <property type="match status" value="1"/>
</dbReference>
<feature type="transmembrane region" description="Helical" evidence="8">
    <location>
        <begin position="286"/>
        <end position="304"/>
    </location>
</feature>
<organism evidence="10 11">
    <name type="scientific">Azospirillum argentinense</name>
    <dbReference type="NCBI Taxonomy" id="2970906"/>
    <lineage>
        <taxon>Bacteria</taxon>
        <taxon>Pseudomonadati</taxon>
        <taxon>Pseudomonadota</taxon>
        <taxon>Alphaproteobacteria</taxon>
        <taxon>Rhodospirillales</taxon>
        <taxon>Azospirillaceae</taxon>
        <taxon>Azospirillum</taxon>
    </lineage>
</organism>
<dbReference type="Proteomes" id="UP000236268">
    <property type="component" value="Unassembled WGS sequence"/>
</dbReference>
<evidence type="ECO:0000256" key="6">
    <source>
        <dbReference type="ARBA" id="ARBA00023136"/>
    </source>
</evidence>
<proteinExistence type="inferred from homology"/>
<dbReference type="NCBIfam" id="NF007950">
    <property type="entry name" value="PRK10669.1"/>
    <property type="match status" value="1"/>
</dbReference>
<dbReference type="InterPro" id="IPR036291">
    <property type="entry name" value="NAD(P)-bd_dom_sf"/>
</dbReference>
<keyword evidence="5 8" id="KW-1133">Transmembrane helix</keyword>
<feature type="transmembrane region" description="Helical" evidence="8">
    <location>
        <begin position="233"/>
        <end position="266"/>
    </location>
</feature>
<dbReference type="GO" id="GO:0016020">
    <property type="term" value="C:membrane"/>
    <property type="evidence" value="ECO:0007669"/>
    <property type="project" value="UniProtKB-SubCell"/>
</dbReference>
<evidence type="ECO:0000256" key="2">
    <source>
        <dbReference type="ARBA" id="ARBA00005551"/>
    </source>
</evidence>
<feature type="transmembrane region" description="Helical" evidence="8">
    <location>
        <begin position="6"/>
        <end position="26"/>
    </location>
</feature>
<dbReference type="InterPro" id="IPR003148">
    <property type="entry name" value="RCK_N"/>
</dbReference>
<feature type="transmembrane region" description="Helical" evidence="8">
    <location>
        <begin position="148"/>
        <end position="168"/>
    </location>
</feature>
<feature type="transmembrane region" description="Helical" evidence="8">
    <location>
        <begin position="347"/>
        <end position="367"/>
    </location>
</feature>
<evidence type="ECO:0000256" key="3">
    <source>
        <dbReference type="ARBA" id="ARBA00022448"/>
    </source>
</evidence>
<feature type="transmembrane region" description="Helical" evidence="8">
    <location>
        <begin position="374"/>
        <end position="393"/>
    </location>
</feature>
<keyword evidence="3" id="KW-0813">Transport</keyword>
<dbReference type="PROSITE" id="PS51201">
    <property type="entry name" value="RCK_N"/>
    <property type="match status" value="1"/>
</dbReference>
<dbReference type="GO" id="GO:1902600">
    <property type="term" value="P:proton transmembrane transport"/>
    <property type="evidence" value="ECO:0007669"/>
    <property type="project" value="InterPro"/>
</dbReference>
<sequence length="611" mass="64080">MPHETTFIATIVVGLVLAFLGGLLASKLRLPPLVGYLLAGVAAGPFTPGFVADEGLASQLAEIGVILLMFGVGLHFSIKDLLAVRAIAIPGALGQIVMATALGIGVAHIWGWPFGAGLVFGLALSVASTVVLLRALEERNILDSANGRIAVGWLIVEDLAMVLALVLLPALAGMLGGAPHSTAGETSGIALAVSLALTLGKVGVFLALVLVVGTRAIPWLLMQVARTGSRELFTLSVLATALGIAFGSSELFGVSFALGAFFAGVVLSESDFSHQAAADALPLQDAFAVLFFVSVGMLFDPMILVHEPFAVLAVVLVIVLGKTLAAFGIVMAFGYPASTALTVSASLAQVGEFSFILAGLGVTLGLLPPEGRDLILAGALLSITLNPLVFAGLDRLSGWLRRRPGMLGRLERQRNDRLSVLPPAHEGPRDHAVIVGYGRVGSVVGKGLRSQNLPIVVIDQNRRRVEALRERGVPAVYGDATTPGVLEAAGTRRARLIVVATPQGYQTRRVLDLARRINPSIDTAVRTHSEAEVAHLERQGVGLAIMGERELAFGLMDYALRSFGSSGDKARAVVQGVRIAGEGGVYERRHGEPWRGAPELRQHRDEAPPPD</sequence>
<gene>
    <name evidence="10" type="ORF">C1S70_26145</name>
</gene>
<accession>A0A2K1FTX1</accession>
<evidence type="ECO:0000256" key="7">
    <source>
        <dbReference type="SAM" id="MobiDB-lite"/>
    </source>
</evidence>
<name>A0A2K1FTX1_9PROT</name>
<dbReference type="Gene3D" id="1.20.1530.20">
    <property type="match status" value="1"/>
</dbReference>
<protein>
    <submittedName>
        <fullName evidence="10">Kef family K(+) transporter</fullName>
    </submittedName>
</protein>
<feature type="transmembrane region" description="Helical" evidence="8">
    <location>
        <begin position="33"/>
        <end position="51"/>
    </location>
</feature>
<evidence type="ECO:0000259" key="9">
    <source>
        <dbReference type="PROSITE" id="PS51201"/>
    </source>
</evidence>
<evidence type="ECO:0000256" key="1">
    <source>
        <dbReference type="ARBA" id="ARBA00004141"/>
    </source>
</evidence>
<dbReference type="SUPFAM" id="SSF51735">
    <property type="entry name" value="NAD(P)-binding Rossmann-fold domains"/>
    <property type="match status" value="1"/>
</dbReference>
<feature type="transmembrane region" description="Helical" evidence="8">
    <location>
        <begin position="116"/>
        <end position="136"/>
    </location>
</feature>
<dbReference type="Pfam" id="PF00999">
    <property type="entry name" value="Na_H_Exchanger"/>
    <property type="match status" value="1"/>
</dbReference>
<keyword evidence="4 8" id="KW-0812">Transmembrane</keyword>
<evidence type="ECO:0000313" key="10">
    <source>
        <dbReference type="EMBL" id="PNQ95987.1"/>
    </source>
</evidence>
<dbReference type="RefSeq" id="WP_103041225.1">
    <property type="nucleotide sequence ID" value="NZ_POWG01000038.1"/>
</dbReference>
<comment type="caution">
    <text evidence="10">The sequence shown here is derived from an EMBL/GenBank/DDBJ whole genome shotgun (WGS) entry which is preliminary data.</text>
</comment>